<accession>A0AC35TQG8</accession>
<proteinExistence type="predicted"/>
<dbReference type="Proteomes" id="UP000095286">
    <property type="component" value="Unplaced"/>
</dbReference>
<evidence type="ECO:0000313" key="1">
    <source>
        <dbReference type="Proteomes" id="UP000095286"/>
    </source>
</evidence>
<dbReference type="WBParaSite" id="RSKR_0000326300.1">
    <property type="protein sequence ID" value="RSKR_0000326300.1"/>
    <property type="gene ID" value="RSKR_0000326300"/>
</dbReference>
<sequence>MQKSKHVCKLISSGKTNNYCYIIMSLLGTELGDLRRMLPERKMSLSTTLPIGIQCCQAIQDMHVSFFIHRDIKPSNFAIGAEAFKSTFYIFDFGLARQIISVEKDETAKEEESGHLKEIVTDKQLFKDCPKSFIEINGILKKLTYFDRPDYEYMRAIFLKNLVEGKGKSTDPFDWEIIATKNVVKGHNQKKDERVEADGRKEQDKYGEIEESVQSHESQSEDIGGRNCDREDILDNVLEMNK</sequence>
<organism evidence="1 2">
    <name type="scientific">Rhabditophanes sp. KR3021</name>
    <dbReference type="NCBI Taxonomy" id="114890"/>
    <lineage>
        <taxon>Eukaryota</taxon>
        <taxon>Metazoa</taxon>
        <taxon>Ecdysozoa</taxon>
        <taxon>Nematoda</taxon>
        <taxon>Chromadorea</taxon>
        <taxon>Rhabditida</taxon>
        <taxon>Tylenchina</taxon>
        <taxon>Panagrolaimomorpha</taxon>
        <taxon>Strongyloidoidea</taxon>
        <taxon>Alloionematidae</taxon>
        <taxon>Rhabditophanes</taxon>
    </lineage>
</organism>
<protein>
    <submittedName>
        <fullName evidence="2">Protein kinase domain-containing protein</fullName>
    </submittedName>
</protein>
<name>A0AC35TQG8_9BILA</name>
<reference evidence="2" key="1">
    <citation type="submission" date="2016-11" db="UniProtKB">
        <authorList>
            <consortium name="WormBaseParasite"/>
        </authorList>
    </citation>
    <scope>IDENTIFICATION</scope>
    <source>
        <strain evidence="2">KR3021</strain>
    </source>
</reference>
<evidence type="ECO:0000313" key="2">
    <source>
        <dbReference type="WBParaSite" id="RSKR_0000326300.1"/>
    </source>
</evidence>